<reference evidence="1 2" key="1">
    <citation type="submission" date="2023-08" db="EMBL/GenBank/DDBJ databases">
        <title>Achromobacter seleniivolatilans sp. nov., isolated from seleniferous soil.</title>
        <authorList>
            <person name="Zhang S."/>
            <person name="Li K."/>
            <person name="Peng J."/>
            <person name="Zhao Q."/>
            <person name="Wang H."/>
            <person name="Guo Y."/>
        </authorList>
    </citation>
    <scope>NUCLEOTIDE SEQUENCE [LARGE SCALE GENOMIC DNA]</scope>
    <source>
        <strain evidence="1 2">R39</strain>
    </source>
</reference>
<dbReference type="Proteomes" id="UP001234798">
    <property type="component" value="Chromosome"/>
</dbReference>
<dbReference type="RefSeq" id="WP_306945914.1">
    <property type="nucleotide sequence ID" value="NZ_CP132976.1"/>
</dbReference>
<dbReference type="EMBL" id="CP132976">
    <property type="protein sequence ID" value="WMD21829.1"/>
    <property type="molecule type" value="Genomic_DNA"/>
</dbReference>
<accession>A0ABY9M5G3</accession>
<evidence type="ECO:0000313" key="1">
    <source>
        <dbReference type="EMBL" id="WMD21829.1"/>
    </source>
</evidence>
<proteinExistence type="predicted"/>
<gene>
    <name evidence="1" type="ORF">RAS12_05485</name>
</gene>
<evidence type="ECO:0000313" key="2">
    <source>
        <dbReference type="Proteomes" id="UP001234798"/>
    </source>
</evidence>
<keyword evidence="2" id="KW-1185">Reference proteome</keyword>
<organism evidence="1 2">
    <name type="scientific">Achromobacter seleniivolatilans</name>
    <dbReference type="NCBI Taxonomy" id="3047478"/>
    <lineage>
        <taxon>Bacteria</taxon>
        <taxon>Pseudomonadati</taxon>
        <taxon>Pseudomonadota</taxon>
        <taxon>Betaproteobacteria</taxon>
        <taxon>Burkholderiales</taxon>
        <taxon>Alcaligenaceae</taxon>
        <taxon>Achromobacter</taxon>
    </lineage>
</organism>
<sequence length="311" mass="32632">MSLTTRTFADGAIAVRARLAVNPDGGAHSYIAGDHGFTYIGNGVNRLSHGRWVQCDTADCRKDFLAAEKRAFARGTKEFCAFAFEVDPYQAGQARQSCGAGRYIVGNGKGIPKSGAVVASAAGEQVQTYLSTTSIRHTVQGAAAYLDAESLPVAVTPSAAMLGKVVWIRGKGFQDTKAVIGDIGPAFGEGSIALHQLLRTGAVTAQRPGPIPAAQRCGASETLQPPFKSSPDKAGDICRPGRAVTSATDIRAYIGIEDKLDFLILPGGFPLKADDRTLITEEVSRASIDALAQRSGYTDAMVSAKLACLPQ</sequence>
<name>A0ABY9M5G3_9BURK</name>
<protein>
    <submittedName>
        <fullName evidence="1">Uncharacterized protein</fullName>
    </submittedName>
</protein>